<evidence type="ECO:0000256" key="5">
    <source>
        <dbReference type="ARBA" id="ARBA00019465"/>
    </source>
</evidence>
<dbReference type="PANTHER" id="PTHR43765">
    <property type="entry name" value="2-DEHYDROPANTOATE 2-REDUCTASE-RELATED"/>
    <property type="match status" value="1"/>
</dbReference>
<evidence type="ECO:0000256" key="10">
    <source>
        <dbReference type="ARBA" id="ARBA00048793"/>
    </source>
</evidence>
<evidence type="ECO:0000256" key="7">
    <source>
        <dbReference type="ARBA" id="ARBA00022857"/>
    </source>
</evidence>
<evidence type="ECO:0000313" key="14">
    <source>
        <dbReference type="EMBL" id="MFD1067635.1"/>
    </source>
</evidence>
<dbReference type="InterPro" id="IPR013332">
    <property type="entry name" value="KPR_N"/>
</dbReference>
<feature type="domain" description="Ketopantoate reductase C-terminal" evidence="13">
    <location>
        <begin position="178"/>
        <end position="322"/>
    </location>
</feature>
<protein>
    <recommendedName>
        <fullName evidence="5 11">2-dehydropantoate 2-reductase</fullName>
        <ecNumber evidence="4 11">1.1.1.169</ecNumber>
    </recommendedName>
    <alternativeName>
        <fullName evidence="9 11">Ketopantoate reductase</fullName>
    </alternativeName>
</protein>
<dbReference type="InterPro" id="IPR013328">
    <property type="entry name" value="6PGD_dom2"/>
</dbReference>
<dbReference type="SUPFAM" id="SSF51735">
    <property type="entry name" value="NAD(P)-binding Rossmann-fold domains"/>
    <property type="match status" value="1"/>
</dbReference>
<dbReference type="InterPro" id="IPR036291">
    <property type="entry name" value="NAD(P)-bd_dom_sf"/>
</dbReference>
<dbReference type="Gene3D" id="3.40.50.720">
    <property type="entry name" value="NAD(P)-binding Rossmann-like Domain"/>
    <property type="match status" value="1"/>
</dbReference>
<keyword evidence="8 11" id="KW-0560">Oxidoreductase</keyword>
<evidence type="ECO:0000256" key="9">
    <source>
        <dbReference type="ARBA" id="ARBA00032024"/>
    </source>
</evidence>
<evidence type="ECO:0000256" key="8">
    <source>
        <dbReference type="ARBA" id="ARBA00023002"/>
    </source>
</evidence>
<keyword evidence="6 11" id="KW-0566">Pantothenate biosynthesis</keyword>
<feature type="domain" description="Ketopantoate reductase N-terminal" evidence="12">
    <location>
        <begin position="4"/>
        <end position="153"/>
    </location>
</feature>
<organism evidence="14 15">
    <name type="scientific">Oceanobacillus locisalsi</name>
    <dbReference type="NCBI Taxonomy" id="546107"/>
    <lineage>
        <taxon>Bacteria</taxon>
        <taxon>Bacillati</taxon>
        <taxon>Bacillota</taxon>
        <taxon>Bacilli</taxon>
        <taxon>Bacillales</taxon>
        <taxon>Bacillaceae</taxon>
        <taxon>Oceanobacillus</taxon>
    </lineage>
</organism>
<name>A0ABW3NMK8_9BACI</name>
<evidence type="ECO:0000256" key="11">
    <source>
        <dbReference type="RuleBase" id="RU362068"/>
    </source>
</evidence>
<dbReference type="Gene3D" id="1.10.1040.10">
    <property type="entry name" value="N-(1-d-carboxylethyl)-l-norvaline Dehydrogenase, domain 2"/>
    <property type="match status" value="1"/>
</dbReference>
<comment type="catalytic activity">
    <reaction evidence="10 11">
        <text>(R)-pantoate + NADP(+) = 2-dehydropantoate + NADPH + H(+)</text>
        <dbReference type="Rhea" id="RHEA:16233"/>
        <dbReference type="ChEBI" id="CHEBI:11561"/>
        <dbReference type="ChEBI" id="CHEBI:15378"/>
        <dbReference type="ChEBI" id="CHEBI:15980"/>
        <dbReference type="ChEBI" id="CHEBI:57783"/>
        <dbReference type="ChEBI" id="CHEBI:58349"/>
        <dbReference type="EC" id="1.1.1.169"/>
    </reaction>
</comment>
<dbReference type="InterPro" id="IPR003710">
    <property type="entry name" value="ApbA"/>
</dbReference>
<dbReference type="PANTHER" id="PTHR43765:SF2">
    <property type="entry name" value="2-DEHYDROPANTOATE 2-REDUCTASE"/>
    <property type="match status" value="1"/>
</dbReference>
<dbReference type="SUPFAM" id="SSF48179">
    <property type="entry name" value="6-phosphogluconate dehydrogenase C-terminal domain-like"/>
    <property type="match status" value="1"/>
</dbReference>
<dbReference type="InterPro" id="IPR050838">
    <property type="entry name" value="Ketopantoate_reductase"/>
</dbReference>
<dbReference type="EMBL" id="JBHTKK010000025">
    <property type="protein sequence ID" value="MFD1067635.1"/>
    <property type="molecule type" value="Genomic_DNA"/>
</dbReference>
<comment type="function">
    <text evidence="1 11">Catalyzes the NADPH-dependent reduction of ketopantoate into pantoic acid.</text>
</comment>
<gene>
    <name evidence="14" type="ORF">ACFQ19_16625</name>
</gene>
<proteinExistence type="inferred from homology"/>
<accession>A0ABW3NMK8</accession>
<dbReference type="EC" id="1.1.1.169" evidence="4 11"/>
<evidence type="ECO:0000259" key="13">
    <source>
        <dbReference type="Pfam" id="PF08546"/>
    </source>
</evidence>
<comment type="pathway">
    <text evidence="2 11">Cofactor biosynthesis; (R)-pantothenate biosynthesis; (R)-pantoate from 3-methyl-2-oxobutanoate: step 2/2.</text>
</comment>
<dbReference type="Pfam" id="PF02558">
    <property type="entry name" value="ApbA"/>
    <property type="match status" value="1"/>
</dbReference>
<sequence>MKFTIIGAGAIGGVIAGYLAYHENNVTLVDINQEHIDTINKKGLTIETTHEPIVVRIDTCMLNQLIQLSDKLDVIILAVKSQHTKHVINEIKHLIGKNTVVISMQNGLNEHIIANMIGQDRTIGSFVNLFADYLEPGRIQYGGVGSLYIGELDGKITNRLLDIQNRLKAWGNVQITSNIFGYLWSKLAYGAILTATATVDETMEYLIANHEYRELFVEISTEVLQVAEQLHIQTEAFDDWDPAIIYSPNNKRDWDRIHEQFDLLVKRLQTYKKKKSGIWRDLAVHKRKTEVPNQLEPVIEKGEQFQLDMPLIRKLLNMITELETGKREMNYQNLDKLKTIINP</sequence>
<comment type="caution">
    <text evidence="14">The sequence shown here is derived from an EMBL/GenBank/DDBJ whole genome shotgun (WGS) entry which is preliminary data.</text>
</comment>
<evidence type="ECO:0000259" key="12">
    <source>
        <dbReference type="Pfam" id="PF02558"/>
    </source>
</evidence>
<evidence type="ECO:0000256" key="4">
    <source>
        <dbReference type="ARBA" id="ARBA00013014"/>
    </source>
</evidence>
<keyword evidence="15" id="KW-1185">Reference proteome</keyword>
<evidence type="ECO:0000313" key="15">
    <source>
        <dbReference type="Proteomes" id="UP001597041"/>
    </source>
</evidence>
<evidence type="ECO:0000256" key="2">
    <source>
        <dbReference type="ARBA" id="ARBA00004994"/>
    </source>
</evidence>
<evidence type="ECO:0000256" key="3">
    <source>
        <dbReference type="ARBA" id="ARBA00007870"/>
    </source>
</evidence>
<reference evidence="15" key="1">
    <citation type="journal article" date="2019" name="Int. J. Syst. Evol. Microbiol.">
        <title>The Global Catalogue of Microorganisms (GCM) 10K type strain sequencing project: providing services to taxonomists for standard genome sequencing and annotation.</title>
        <authorList>
            <consortium name="The Broad Institute Genomics Platform"/>
            <consortium name="The Broad Institute Genome Sequencing Center for Infectious Disease"/>
            <person name="Wu L."/>
            <person name="Ma J."/>
        </authorList>
    </citation>
    <scope>NUCLEOTIDE SEQUENCE [LARGE SCALE GENOMIC DNA]</scope>
    <source>
        <strain evidence="15">CCUG 56608</strain>
    </source>
</reference>
<comment type="similarity">
    <text evidence="3 11">Belongs to the ketopantoate reductase family.</text>
</comment>
<evidence type="ECO:0000256" key="6">
    <source>
        <dbReference type="ARBA" id="ARBA00022655"/>
    </source>
</evidence>
<dbReference type="Pfam" id="PF08546">
    <property type="entry name" value="ApbA_C"/>
    <property type="match status" value="1"/>
</dbReference>
<dbReference type="RefSeq" id="WP_379593776.1">
    <property type="nucleotide sequence ID" value="NZ_JBHTKK010000025.1"/>
</dbReference>
<dbReference type="InterPro" id="IPR008927">
    <property type="entry name" value="6-PGluconate_DH-like_C_sf"/>
</dbReference>
<keyword evidence="7 11" id="KW-0521">NADP</keyword>
<evidence type="ECO:0000256" key="1">
    <source>
        <dbReference type="ARBA" id="ARBA00002919"/>
    </source>
</evidence>
<dbReference type="Proteomes" id="UP001597041">
    <property type="component" value="Unassembled WGS sequence"/>
</dbReference>
<dbReference type="InterPro" id="IPR013752">
    <property type="entry name" value="KPA_reductase"/>
</dbReference>
<dbReference type="NCBIfam" id="TIGR00745">
    <property type="entry name" value="apbA_panE"/>
    <property type="match status" value="1"/>
</dbReference>